<gene>
    <name evidence="2" type="ORF">QFW96_30115</name>
</gene>
<reference evidence="2 3" key="1">
    <citation type="submission" date="2023-04" db="EMBL/GenBank/DDBJ databases">
        <title>Draft genome sequence of Saccharopolyspora sp. TS4A08 isolated from sweet potato rhizospheric soil.</title>
        <authorList>
            <person name="Suksaard P."/>
            <person name="Duangmal K."/>
        </authorList>
    </citation>
    <scope>NUCLEOTIDE SEQUENCE [LARGE SCALE GENOMIC DNA]</scope>
    <source>
        <strain evidence="2 3">TS4A08</strain>
    </source>
</reference>
<name>A0ABT6PY27_9PSEU</name>
<feature type="transmembrane region" description="Helical" evidence="1">
    <location>
        <begin position="6"/>
        <end position="23"/>
    </location>
</feature>
<evidence type="ECO:0000313" key="3">
    <source>
        <dbReference type="Proteomes" id="UP001237595"/>
    </source>
</evidence>
<keyword evidence="1" id="KW-0812">Transmembrane</keyword>
<keyword evidence="1" id="KW-0472">Membrane</keyword>
<dbReference type="RefSeq" id="WP_281459148.1">
    <property type="nucleotide sequence ID" value="NZ_JASAOF010000043.1"/>
</dbReference>
<evidence type="ECO:0000313" key="2">
    <source>
        <dbReference type="EMBL" id="MDI2032911.1"/>
    </source>
</evidence>
<feature type="transmembrane region" description="Helical" evidence="1">
    <location>
        <begin position="121"/>
        <end position="143"/>
    </location>
</feature>
<evidence type="ECO:0000256" key="1">
    <source>
        <dbReference type="SAM" id="Phobius"/>
    </source>
</evidence>
<organism evidence="2 3">
    <name type="scientific">Saccharopolyspora ipomoeae</name>
    <dbReference type="NCBI Taxonomy" id="3042027"/>
    <lineage>
        <taxon>Bacteria</taxon>
        <taxon>Bacillati</taxon>
        <taxon>Actinomycetota</taxon>
        <taxon>Actinomycetes</taxon>
        <taxon>Pseudonocardiales</taxon>
        <taxon>Pseudonocardiaceae</taxon>
        <taxon>Saccharopolyspora</taxon>
    </lineage>
</organism>
<sequence length="173" mass="18222">MFEQVMTGTVIAATATALVRLGLRRRALCHVDVAQLLMGLGMIAMYLTPSPLLAAPFVAFGCWLGFRAARTRTSSFLHHAIGSLAMAYMFAGQQTGPAGTPLIAAGHHHGPVTVAAQTPGLVLPLLAWALMSYCALAAGFAATDLVRPPPPRARSVIELVLSASMAHMFLVML</sequence>
<dbReference type="EMBL" id="JASAOF010000043">
    <property type="protein sequence ID" value="MDI2032911.1"/>
    <property type="molecule type" value="Genomic_DNA"/>
</dbReference>
<dbReference type="Proteomes" id="UP001237595">
    <property type="component" value="Unassembled WGS sequence"/>
</dbReference>
<dbReference type="Pfam" id="PF17197">
    <property type="entry name" value="DUF5134"/>
    <property type="match status" value="1"/>
</dbReference>
<comment type="caution">
    <text evidence="2">The sequence shown here is derived from an EMBL/GenBank/DDBJ whole genome shotgun (WGS) entry which is preliminary data.</text>
</comment>
<proteinExistence type="predicted"/>
<keyword evidence="3" id="KW-1185">Reference proteome</keyword>
<accession>A0ABT6PY27</accession>
<protein>
    <submittedName>
        <fullName evidence="2">DUF5134 domain-containing protein</fullName>
    </submittedName>
</protein>
<feature type="transmembrane region" description="Helical" evidence="1">
    <location>
        <begin position="155"/>
        <end position="172"/>
    </location>
</feature>
<keyword evidence="1" id="KW-1133">Transmembrane helix</keyword>
<dbReference type="InterPro" id="IPR033458">
    <property type="entry name" value="DUF5134"/>
</dbReference>
<feature type="transmembrane region" description="Helical" evidence="1">
    <location>
        <begin position="30"/>
        <end position="47"/>
    </location>
</feature>